<feature type="compositionally biased region" description="Basic and acidic residues" evidence="1">
    <location>
        <begin position="84"/>
        <end position="97"/>
    </location>
</feature>
<name>G9L005_MUSPF</name>
<organism evidence="2">
    <name type="scientific">Mustela putorius furo</name>
    <name type="common">European domestic ferret</name>
    <name type="synonym">Mustela furo</name>
    <dbReference type="NCBI Taxonomy" id="9669"/>
    <lineage>
        <taxon>Eukaryota</taxon>
        <taxon>Metazoa</taxon>
        <taxon>Chordata</taxon>
        <taxon>Craniata</taxon>
        <taxon>Vertebrata</taxon>
        <taxon>Euteleostomi</taxon>
        <taxon>Mammalia</taxon>
        <taxon>Eutheria</taxon>
        <taxon>Laurasiatheria</taxon>
        <taxon>Carnivora</taxon>
        <taxon>Caniformia</taxon>
        <taxon>Musteloidea</taxon>
        <taxon>Mustelidae</taxon>
        <taxon>Mustelinae</taxon>
        <taxon>Mustela</taxon>
    </lineage>
</organism>
<protein>
    <submittedName>
        <fullName evidence="2">Breast cancer membrane protein 101</fullName>
    </submittedName>
</protein>
<feature type="non-terminal residue" evidence="2">
    <location>
        <position position="97"/>
    </location>
</feature>
<reference evidence="2" key="1">
    <citation type="journal article" date="2013" name="J. Virol.">
        <title>Sequencing, annotation, and characterization of the influenza ferret infectome.</title>
        <authorList>
            <person name="Leon A.J."/>
            <person name="Banner D."/>
            <person name="Xu L."/>
            <person name="Ran L."/>
            <person name="Peng Z."/>
            <person name="Yi K."/>
            <person name="Chen C."/>
            <person name="Xu F."/>
            <person name="Huang J."/>
            <person name="Zhao Z."/>
            <person name="Lin Z."/>
            <person name="Huang S.H."/>
            <person name="Fang Y."/>
            <person name="Kelvin A.A."/>
            <person name="Ross T.M."/>
            <person name="Farooqui A."/>
            <person name="Kelvin D.J."/>
        </authorList>
    </citation>
    <scope>NUCLEOTIDE SEQUENCE</scope>
    <source>
        <tissue evidence="2">Lungs</tissue>
    </source>
</reference>
<dbReference type="AlphaFoldDB" id="G9L005"/>
<feature type="compositionally biased region" description="Low complexity" evidence="1">
    <location>
        <begin position="68"/>
        <end position="83"/>
    </location>
</feature>
<dbReference type="EMBL" id="JP021886">
    <property type="protein sequence ID" value="AES10484.1"/>
    <property type="molecule type" value="mRNA"/>
</dbReference>
<accession>G9L005</accession>
<sequence>ALRPATARGGVFRVLPRRVHLPEELRAGLRGAEHLHAREPAQQVQAWRPGGVRVAGTVPALGCLRGQLPGGALAPAGGEQQLPDGREPGPARPRGER</sequence>
<feature type="non-terminal residue" evidence="2">
    <location>
        <position position="1"/>
    </location>
</feature>
<evidence type="ECO:0000313" key="2">
    <source>
        <dbReference type="EMBL" id="AES10484.1"/>
    </source>
</evidence>
<feature type="region of interest" description="Disordered" evidence="1">
    <location>
        <begin position="68"/>
        <end position="97"/>
    </location>
</feature>
<proteinExistence type="evidence at transcript level"/>
<evidence type="ECO:0000256" key="1">
    <source>
        <dbReference type="SAM" id="MobiDB-lite"/>
    </source>
</evidence>